<proteinExistence type="predicted"/>
<reference evidence="2" key="1">
    <citation type="submission" date="2018-04" db="EMBL/GenBank/DDBJ databases">
        <authorList>
            <person name="Lucker S."/>
            <person name="Sakoula D."/>
        </authorList>
    </citation>
    <scope>NUCLEOTIDE SEQUENCE [LARGE SCALE GENOMIC DNA]</scope>
</reference>
<organism evidence="1 2">
    <name type="scientific">Nitrospira lenta</name>
    <dbReference type="NCBI Taxonomy" id="1436998"/>
    <lineage>
        <taxon>Bacteria</taxon>
        <taxon>Pseudomonadati</taxon>
        <taxon>Nitrospirota</taxon>
        <taxon>Nitrospiria</taxon>
        <taxon>Nitrospirales</taxon>
        <taxon>Nitrospiraceae</taxon>
        <taxon>Nitrospira</taxon>
    </lineage>
</organism>
<dbReference type="EMBL" id="OUNR01000020">
    <property type="protein sequence ID" value="SPP66430.1"/>
    <property type="molecule type" value="Genomic_DNA"/>
</dbReference>
<gene>
    <name evidence="1" type="ORF">NITLEN_70020</name>
</gene>
<protein>
    <submittedName>
        <fullName evidence="1">Uncharacterized protein</fullName>
    </submittedName>
</protein>
<accession>A0A330LAZ0</accession>
<sequence>MLPLGRAGFGLRRGASQLPGRFVPAAVDECGTGRPRDPFHGLSFSIVYSVEATAFGLCRRVGISIQLRRSRWGVRGWIQFSD</sequence>
<dbReference type="InParanoid" id="A0A330LAZ0"/>
<dbReference type="AlphaFoldDB" id="A0A330LAZ0"/>
<dbReference type="Proteomes" id="UP000248168">
    <property type="component" value="Unassembled WGS sequence"/>
</dbReference>
<name>A0A330LAZ0_9BACT</name>
<keyword evidence="2" id="KW-1185">Reference proteome</keyword>
<evidence type="ECO:0000313" key="2">
    <source>
        <dbReference type="Proteomes" id="UP000248168"/>
    </source>
</evidence>
<evidence type="ECO:0000313" key="1">
    <source>
        <dbReference type="EMBL" id="SPP66430.1"/>
    </source>
</evidence>